<evidence type="ECO:0000256" key="1">
    <source>
        <dbReference type="ARBA" id="ARBA00022723"/>
    </source>
</evidence>
<dbReference type="GO" id="GO:0016567">
    <property type="term" value="P:protein ubiquitination"/>
    <property type="evidence" value="ECO:0007669"/>
    <property type="project" value="TreeGrafter"/>
</dbReference>
<evidence type="ECO:0000313" key="9">
    <source>
        <dbReference type="Proteomes" id="UP000693970"/>
    </source>
</evidence>
<keyword evidence="6" id="KW-1133">Transmembrane helix</keyword>
<keyword evidence="6" id="KW-0472">Membrane</keyword>
<dbReference type="GO" id="GO:0061630">
    <property type="term" value="F:ubiquitin protein ligase activity"/>
    <property type="evidence" value="ECO:0007669"/>
    <property type="project" value="TreeGrafter"/>
</dbReference>
<evidence type="ECO:0000256" key="3">
    <source>
        <dbReference type="ARBA" id="ARBA00022833"/>
    </source>
</evidence>
<dbReference type="InterPro" id="IPR001841">
    <property type="entry name" value="Znf_RING"/>
</dbReference>
<reference evidence="8" key="1">
    <citation type="journal article" date="2021" name="Sci. Rep.">
        <title>Diploid genomic architecture of Nitzschia inconspicua, an elite biomass production diatom.</title>
        <authorList>
            <person name="Oliver A."/>
            <person name="Podell S."/>
            <person name="Pinowska A."/>
            <person name="Traller J.C."/>
            <person name="Smith S.R."/>
            <person name="McClure R."/>
            <person name="Beliaev A."/>
            <person name="Bohutskyi P."/>
            <person name="Hill E.A."/>
            <person name="Rabines A."/>
            <person name="Zheng H."/>
            <person name="Allen L.Z."/>
            <person name="Kuo A."/>
            <person name="Grigoriev I.V."/>
            <person name="Allen A.E."/>
            <person name="Hazlebeck D."/>
            <person name="Allen E.E."/>
        </authorList>
    </citation>
    <scope>NUCLEOTIDE SEQUENCE</scope>
    <source>
        <strain evidence="8">Hildebrandi</strain>
    </source>
</reference>
<dbReference type="PANTHER" id="PTHR45969:SF69">
    <property type="entry name" value="FINGER DOMAIN PROTEIN, PUTATIVE (AFU_ORTHOLOGUE AFUA_3G12190)-RELATED"/>
    <property type="match status" value="1"/>
</dbReference>
<dbReference type="PANTHER" id="PTHR45969">
    <property type="entry name" value="RING ZINC FINGER PROTEIN-RELATED"/>
    <property type="match status" value="1"/>
</dbReference>
<organism evidence="8 9">
    <name type="scientific">Nitzschia inconspicua</name>
    <dbReference type="NCBI Taxonomy" id="303405"/>
    <lineage>
        <taxon>Eukaryota</taxon>
        <taxon>Sar</taxon>
        <taxon>Stramenopiles</taxon>
        <taxon>Ochrophyta</taxon>
        <taxon>Bacillariophyta</taxon>
        <taxon>Bacillariophyceae</taxon>
        <taxon>Bacillariophycidae</taxon>
        <taxon>Bacillariales</taxon>
        <taxon>Bacillariaceae</taxon>
        <taxon>Nitzschia</taxon>
    </lineage>
</organism>
<evidence type="ECO:0000313" key="8">
    <source>
        <dbReference type="EMBL" id="KAG7369518.1"/>
    </source>
</evidence>
<sequence>MKGQIPAMKLLRHVYQNPMFEVLFYVAMMTHFYANYHTLQSRSKVAKLHHKKMNDDRSNKTKTTNHHGDYELKGHRIAGYSLSLLVVAHVLAVRLVPLIYFDNPQDFDYSFAARAIILFPYRSFTIYYVLLGMAGGWHLIYGGGSIGENLVRFAQDDFLEQKPVELAMTSMVDSQMTAANWSSSFPPMLKLRLRCCPTKKTSTQSMASSSDSMFLFDSMECLICTDGFSNDDMVCSLNCCSNKGGRLYHSECLKEWWRKNPSCPLCRQVVATTTLPSSIIGTASYFFDRRTTAPKKNILHEPNFNLILRRVLRARDEHSNLGGSNIHTKIGSPPSRRKHFPSWTELASTEWGRDDVEEYFRTVRTRPTNTTNGPHETY</sequence>
<comment type="caution">
    <text evidence="8">The sequence shown here is derived from an EMBL/GenBank/DDBJ whole genome shotgun (WGS) entry which is preliminary data.</text>
</comment>
<dbReference type="EMBL" id="JAGRRH010000005">
    <property type="protein sequence ID" value="KAG7369518.1"/>
    <property type="molecule type" value="Genomic_DNA"/>
</dbReference>
<keyword evidence="1" id="KW-0479">Metal-binding</keyword>
<evidence type="ECO:0000256" key="5">
    <source>
        <dbReference type="SAM" id="MobiDB-lite"/>
    </source>
</evidence>
<evidence type="ECO:0000256" key="2">
    <source>
        <dbReference type="ARBA" id="ARBA00022771"/>
    </source>
</evidence>
<feature type="transmembrane region" description="Helical" evidence="6">
    <location>
        <begin position="20"/>
        <end position="39"/>
    </location>
</feature>
<feature type="transmembrane region" description="Helical" evidence="6">
    <location>
        <begin position="111"/>
        <end position="131"/>
    </location>
</feature>
<dbReference type="Pfam" id="PF13639">
    <property type="entry name" value="zf-RING_2"/>
    <property type="match status" value="1"/>
</dbReference>
<dbReference type="GO" id="GO:0008270">
    <property type="term" value="F:zinc ion binding"/>
    <property type="evidence" value="ECO:0007669"/>
    <property type="project" value="UniProtKB-KW"/>
</dbReference>
<feature type="domain" description="RING-type" evidence="7">
    <location>
        <begin position="221"/>
        <end position="267"/>
    </location>
</feature>
<name>A0A9K3LVY3_9STRA</name>
<dbReference type="PROSITE" id="PS50089">
    <property type="entry name" value="ZF_RING_2"/>
    <property type="match status" value="1"/>
</dbReference>
<dbReference type="AlphaFoldDB" id="A0A9K3LVY3"/>
<dbReference type="Proteomes" id="UP000693970">
    <property type="component" value="Unassembled WGS sequence"/>
</dbReference>
<evidence type="ECO:0000256" key="4">
    <source>
        <dbReference type="PROSITE-ProRule" id="PRU00175"/>
    </source>
</evidence>
<protein>
    <submittedName>
        <fullName evidence="8">Ring finger domain containing protein</fullName>
    </submittedName>
</protein>
<proteinExistence type="predicted"/>
<evidence type="ECO:0000256" key="6">
    <source>
        <dbReference type="SAM" id="Phobius"/>
    </source>
</evidence>
<keyword evidence="6" id="KW-0812">Transmembrane</keyword>
<feature type="region of interest" description="Disordered" evidence="5">
    <location>
        <begin position="319"/>
        <end position="339"/>
    </location>
</feature>
<dbReference type="OrthoDB" id="43083at2759"/>
<accession>A0A9K3LVY3</accession>
<keyword evidence="3" id="KW-0862">Zinc</keyword>
<evidence type="ECO:0000259" key="7">
    <source>
        <dbReference type="PROSITE" id="PS50089"/>
    </source>
</evidence>
<gene>
    <name evidence="8" type="ORF">IV203_027264</name>
</gene>
<keyword evidence="9" id="KW-1185">Reference proteome</keyword>
<keyword evidence="2 4" id="KW-0863">Zinc-finger</keyword>
<reference evidence="8" key="2">
    <citation type="submission" date="2021-04" db="EMBL/GenBank/DDBJ databases">
        <authorList>
            <person name="Podell S."/>
        </authorList>
    </citation>
    <scope>NUCLEOTIDE SEQUENCE</scope>
    <source>
        <strain evidence="8">Hildebrandi</strain>
    </source>
</reference>
<feature type="transmembrane region" description="Helical" evidence="6">
    <location>
        <begin position="77"/>
        <end position="99"/>
    </location>
</feature>